<gene>
    <name evidence="1" type="ORF">GGQ88_003521</name>
</gene>
<dbReference type="EMBL" id="JACICY010000011">
    <property type="protein sequence ID" value="MBB3862223.1"/>
    <property type="molecule type" value="Genomic_DNA"/>
</dbReference>
<keyword evidence="2" id="KW-1185">Reference proteome</keyword>
<sequence>MTDREWIAEDDDLNREAFRALMNARVDRENALIALLRSEVPIHWAVRRALADALSSKPVTLGSPLAFVGSNSTREKAKAFEKRKSWLQIAASVRATQKIAGTYENALTQAANKHNCSRESARDAVTYANRVNSWAKSVKLDGTIYGLYAQEELIERYINFDAGGETVPPNMTLAEAAERDAKHVVDLLEIFAAYGSDS</sequence>
<reference evidence="1 2" key="1">
    <citation type="submission" date="2020-08" db="EMBL/GenBank/DDBJ databases">
        <title>Genomic Encyclopedia of Type Strains, Phase IV (KMG-IV): sequencing the most valuable type-strain genomes for metagenomic binning, comparative biology and taxonomic classification.</title>
        <authorList>
            <person name="Goeker M."/>
        </authorList>
    </citation>
    <scope>NUCLEOTIDE SEQUENCE [LARGE SCALE GENOMIC DNA]</scope>
    <source>
        <strain evidence="1 2">DSM 14552</strain>
    </source>
</reference>
<dbReference type="AlphaFoldDB" id="A0A7W5ZY95"/>
<accession>A0A7W5ZY95</accession>
<organism evidence="1 2">
    <name type="scientific">Novosphingobium hassiacum</name>
    <dbReference type="NCBI Taxonomy" id="173676"/>
    <lineage>
        <taxon>Bacteria</taxon>
        <taxon>Pseudomonadati</taxon>
        <taxon>Pseudomonadota</taxon>
        <taxon>Alphaproteobacteria</taxon>
        <taxon>Sphingomonadales</taxon>
        <taxon>Sphingomonadaceae</taxon>
        <taxon>Novosphingobium</taxon>
    </lineage>
</organism>
<name>A0A7W5ZY95_9SPHN</name>
<dbReference type="RefSeq" id="WP_183614728.1">
    <property type="nucleotide sequence ID" value="NZ_JACICY010000011.1"/>
</dbReference>
<evidence type="ECO:0000313" key="2">
    <source>
        <dbReference type="Proteomes" id="UP000562395"/>
    </source>
</evidence>
<protein>
    <submittedName>
        <fullName evidence="1">Uncharacterized protein</fullName>
    </submittedName>
</protein>
<proteinExistence type="predicted"/>
<evidence type="ECO:0000313" key="1">
    <source>
        <dbReference type="EMBL" id="MBB3862223.1"/>
    </source>
</evidence>
<dbReference type="Proteomes" id="UP000562395">
    <property type="component" value="Unassembled WGS sequence"/>
</dbReference>
<comment type="caution">
    <text evidence="1">The sequence shown here is derived from an EMBL/GenBank/DDBJ whole genome shotgun (WGS) entry which is preliminary data.</text>
</comment>